<name>A0A3A9B125_9FIRM</name>
<dbReference type="SUPFAM" id="SSF51735">
    <property type="entry name" value="NAD(P)-binding Rossmann-fold domains"/>
    <property type="match status" value="1"/>
</dbReference>
<dbReference type="OrthoDB" id="9812470at2"/>
<evidence type="ECO:0000313" key="1">
    <source>
        <dbReference type="EMBL" id="RKI92385.1"/>
    </source>
</evidence>
<organism evidence="1 2">
    <name type="scientific">Parablautia intestinalis</name>
    <dbReference type="NCBI Taxonomy" id="2320100"/>
    <lineage>
        <taxon>Bacteria</taxon>
        <taxon>Bacillati</taxon>
        <taxon>Bacillota</taxon>
        <taxon>Clostridia</taxon>
        <taxon>Lachnospirales</taxon>
        <taxon>Lachnospiraceae</taxon>
        <taxon>Parablautia</taxon>
    </lineage>
</organism>
<dbReference type="Gene3D" id="3.40.50.720">
    <property type="entry name" value="NAD(P)-binding Rossmann-like Domain"/>
    <property type="match status" value="1"/>
</dbReference>
<dbReference type="InterPro" id="IPR036291">
    <property type="entry name" value="NAD(P)-bd_dom_sf"/>
</dbReference>
<dbReference type="AlphaFoldDB" id="A0A3A9B125"/>
<dbReference type="Proteomes" id="UP000280696">
    <property type="component" value="Unassembled WGS sequence"/>
</dbReference>
<keyword evidence="2" id="KW-1185">Reference proteome</keyword>
<dbReference type="EMBL" id="RAYQ01000005">
    <property type="protein sequence ID" value="RKI92385.1"/>
    <property type="molecule type" value="Genomic_DNA"/>
</dbReference>
<gene>
    <name evidence="1" type="ORF">D7V94_06830</name>
</gene>
<protein>
    <submittedName>
        <fullName evidence="1">NAD(P)-dependent oxidoreductase</fullName>
    </submittedName>
</protein>
<comment type="caution">
    <text evidence="1">The sequence shown here is derived from an EMBL/GenBank/DDBJ whole genome shotgun (WGS) entry which is preliminary data.</text>
</comment>
<sequence>MNALVGYTGFVGSNLYETGVFDKVYNSKNIDTAIGLAPDLLVYAGIRAEKYLANNFPEKDMELILQAQSIIRSISPKKLVLISTIDVLDTPINVDEDASINYKQLHSYGLNRYKLEEWVFRHYPDALIIRLPALFGKNIKKNFLYDFINVIPYMLKSDKFMNLVQKEPILKNYYQPLDNGYFACRNLSDSEKSDAKKIFRELGFTALNFTDSRSVFQFYCLSNLWSDMQIALTHDLHLWHPATEPVSAAEIYKYVTGETFFNELNSSPAFYNYKTKHAELFGGRNGYICDKHVILEQIAQFIRIETKHHISQGEQNENINF</sequence>
<evidence type="ECO:0000313" key="2">
    <source>
        <dbReference type="Proteomes" id="UP000280696"/>
    </source>
</evidence>
<reference evidence="1 2" key="1">
    <citation type="submission" date="2018-09" db="EMBL/GenBank/DDBJ databases">
        <title>Murine metabolic-syndrome-specific gut microbial biobank.</title>
        <authorList>
            <person name="Liu C."/>
        </authorList>
    </citation>
    <scope>NUCLEOTIDE SEQUENCE [LARGE SCALE GENOMIC DNA]</scope>
    <source>
        <strain evidence="1 2">0.1xD8-82</strain>
    </source>
</reference>
<dbReference type="RefSeq" id="WP_120468115.1">
    <property type="nucleotide sequence ID" value="NZ_RAYQ01000005.1"/>
</dbReference>
<accession>A0A3A9B125</accession>
<proteinExistence type="predicted"/>